<dbReference type="GO" id="GO:0003735">
    <property type="term" value="F:structural constituent of ribosome"/>
    <property type="evidence" value="ECO:0007669"/>
    <property type="project" value="InterPro"/>
</dbReference>
<comment type="subunit">
    <text evidence="7">Part of the 50S ribosomal subunit; part of the 5S rRNA/L5/L18/L25 subcomplex. Contacts the 5S and 23S rRNAs.</text>
</comment>
<comment type="similarity">
    <text evidence="1 7">Belongs to the universal ribosomal protein uL18 family.</text>
</comment>
<reference evidence="8 9" key="1">
    <citation type="submission" date="2017-06" db="EMBL/GenBank/DDBJ databases">
        <title>Metabolic interaction between xylem feeders and their symbionts.</title>
        <authorList>
            <person name="Chouaia B."/>
        </authorList>
    </citation>
    <scope>NUCLEOTIDE SEQUENCE [LARGE SCALE GENOMIC DNA]</scope>
    <source>
        <strain evidence="8 9">Gra</strain>
    </source>
</reference>
<evidence type="ECO:0000256" key="6">
    <source>
        <dbReference type="ARBA" id="ARBA00035197"/>
    </source>
</evidence>
<dbReference type="OrthoDB" id="9810939at2"/>
<dbReference type="Gene3D" id="3.30.420.100">
    <property type="match status" value="1"/>
</dbReference>
<dbReference type="PANTHER" id="PTHR12899:SF3">
    <property type="entry name" value="LARGE RIBOSOMAL SUBUNIT PROTEIN UL18M"/>
    <property type="match status" value="1"/>
</dbReference>
<dbReference type="Pfam" id="PF00861">
    <property type="entry name" value="Ribosomal_L18p"/>
    <property type="match status" value="1"/>
</dbReference>
<evidence type="ECO:0000256" key="7">
    <source>
        <dbReference type="HAMAP-Rule" id="MF_01337"/>
    </source>
</evidence>
<dbReference type="InterPro" id="IPR004389">
    <property type="entry name" value="Ribosomal_uL18_bac-type"/>
</dbReference>
<keyword evidence="3 7" id="KW-0694">RNA-binding</keyword>
<dbReference type="InterPro" id="IPR057268">
    <property type="entry name" value="Ribosomal_L18"/>
</dbReference>
<evidence type="ECO:0000313" key="9">
    <source>
        <dbReference type="Proteomes" id="UP000234253"/>
    </source>
</evidence>
<evidence type="ECO:0000256" key="2">
    <source>
        <dbReference type="ARBA" id="ARBA00022730"/>
    </source>
</evidence>
<keyword evidence="5 7" id="KW-0687">Ribonucleoprotein</keyword>
<evidence type="ECO:0000256" key="5">
    <source>
        <dbReference type="ARBA" id="ARBA00023274"/>
    </source>
</evidence>
<dbReference type="Proteomes" id="UP000234253">
    <property type="component" value="Unassembled WGS sequence"/>
</dbReference>
<dbReference type="HAMAP" id="MF_01337_B">
    <property type="entry name" value="Ribosomal_uL18_B"/>
    <property type="match status" value="1"/>
</dbReference>
<evidence type="ECO:0000256" key="1">
    <source>
        <dbReference type="ARBA" id="ARBA00007116"/>
    </source>
</evidence>
<dbReference type="FunFam" id="3.30.420.100:FF:000001">
    <property type="entry name" value="50S ribosomal protein L18"/>
    <property type="match status" value="1"/>
</dbReference>
<protein>
    <recommendedName>
        <fullName evidence="6 7">Large ribosomal subunit protein uL18</fullName>
    </recommendedName>
</protein>
<dbReference type="GO" id="GO:0022625">
    <property type="term" value="C:cytosolic large ribosomal subunit"/>
    <property type="evidence" value="ECO:0007669"/>
    <property type="project" value="TreeGrafter"/>
</dbReference>
<name>A0A2N4XXE0_9GAMM</name>
<organism evidence="8 9">
    <name type="scientific">Candidatus Palibaumannia cicadellinicola</name>
    <dbReference type="NCBI Taxonomy" id="186490"/>
    <lineage>
        <taxon>Bacteria</taxon>
        <taxon>Pseudomonadati</taxon>
        <taxon>Pseudomonadota</taxon>
        <taxon>Gammaproteobacteria</taxon>
        <taxon>Candidatus Palibaumannia</taxon>
    </lineage>
</organism>
<evidence type="ECO:0000256" key="4">
    <source>
        <dbReference type="ARBA" id="ARBA00022980"/>
    </source>
</evidence>
<sequence length="119" mass="13467">MDKNKKIARLRRATRTRSKLQKLNTTRLVVHRTIRHIYAQIIVPYSSEVIIAASTVEKNIAQLLKNTSNKNAAEAVGKKLAERALEKGIHNVSFDRSGYLYHGRVRALADAARKEGLQF</sequence>
<dbReference type="EMBL" id="NJPO01000047">
    <property type="protein sequence ID" value="PLK59030.1"/>
    <property type="molecule type" value="Genomic_DNA"/>
</dbReference>
<dbReference type="RefSeq" id="WP_101626747.1">
    <property type="nucleotide sequence ID" value="NZ_NJPO01000047.1"/>
</dbReference>
<dbReference type="AlphaFoldDB" id="A0A2N4XXE0"/>
<dbReference type="GO" id="GO:0006412">
    <property type="term" value="P:translation"/>
    <property type="evidence" value="ECO:0007669"/>
    <property type="project" value="UniProtKB-UniRule"/>
</dbReference>
<dbReference type="PANTHER" id="PTHR12899">
    <property type="entry name" value="39S RIBOSOMAL PROTEIN L18, MITOCHONDRIAL"/>
    <property type="match status" value="1"/>
</dbReference>
<dbReference type="CDD" id="cd00432">
    <property type="entry name" value="Ribosomal_L18_L5e"/>
    <property type="match status" value="1"/>
</dbReference>
<comment type="caution">
    <text evidence="8">The sequence shown here is derived from an EMBL/GenBank/DDBJ whole genome shotgun (WGS) entry which is preliminary data.</text>
</comment>
<dbReference type="InterPro" id="IPR005484">
    <property type="entry name" value="Ribosomal_uL18_bac/plant/anim"/>
</dbReference>
<keyword evidence="2 7" id="KW-0699">rRNA-binding</keyword>
<dbReference type="SUPFAM" id="SSF53137">
    <property type="entry name" value="Translational machinery components"/>
    <property type="match status" value="1"/>
</dbReference>
<dbReference type="NCBIfam" id="TIGR00060">
    <property type="entry name" value="L18_bact"/>
    <property type="match status" value="1"/>
</dbReference>
<evidence type="ECO:0000256" key="3">
    <source>
        <dbReference type="ARBA" id="ARBA00022884"/>
    </source>
</evidence>
<dbReference type="GO" id="GO:0008097">
    <property type="term" value="F:5S rRNA binding"/>
    <property type="evidence" value="ECO:0007669"/>
    <property type="project" value="TreeGrafter"/>
</dbReference>
<keyword evidence="4 7" id="KW-0689">Ribosomal protein</keyword>
<evidence type="ECO:0000313" key="8">
    <source>
        <dbReference type="EMBL" id="PLK59030.1"/>
    </source>
</evidence>
<proteinExistence type="inferred from homology"/>
<comment type="function">
    <text evidence="7">This is one of the proteins that bind and probably mediate the attachment of the 5S RNA into the large ribosomal subunit, where it forms part of the central protuberance.</text>
</comment>
<gene>
    <name evidence="7" type="primary">rplR</name>
    <name evidence="8" type="ORF">CEX73_00955</name>
</gene>
<accession>A0A2N4XXE0</accession>